<evidence type="ECO:0000256" key="1">
    <source>
        <dbReference type="SAM" id="MobiDB-lite"/>
    </source>
</evidence>
<comment type="caution">
    <text evidence="2">The sequence shown here is derived from an EMBL/GenBank/DDBJ whole genome shotgun (WGS) entry which is preliminary data.</text>
</comment>
<feature type="compositionally biased region" description="Pro residues" evidence="1">
    <location>
        <begin position="385"/>
        <end position="407"/>
    </location>
</feature>
<name>A0ABU6YCN5_9FABA</name>
<evidence type="ECO:0000313" key="2">
    <source>
        <dbReference type="EMBL" id="MED6207095.1"/>
    </source>
</evidence>
<feature type="compositionally biased region" description="Basic residues" evidence="1">
    <location>
        <begin position="18"/>
        <end position="28"/>
    </location>
</feature>
<sequence>MTRGERGRGRGDRGRGTGGRRGRPRKRTGIPLDLGDTEAETSTPPPVTQTPVIPTPSLSEGFPAMTMIPTPGSRVQSSETTGTRSQRATPTQTTTGSEDAPPPEPDPMPWPPVNNPLPEGEEEDIAMEEELARQAGRIYLRYDGGNCWNHVRKGTTRITWVFMNYYQWFMPQFSMAPDHAIRFWWDRWRAFFRLQRGYEYAIYQSWRMRAAKRLREIMHEIRSLGAPHEKPGVRDQWIITYWGIHHIRGHERADGGPEPPPIDEDALWAKYAGGRKKGRIYGKGVVHSHKYPPLFADTDDDDTATGPPDVREQVVLLNRELSQQAEAHAHKVAAVEAACSEKVRSLESTVQAQSQEVSDLRKAYADTYAYLSQIQSGSSASGMPKMPPPPPPPPPPPARSQDPPPQPEQSSGSPETRDDPDFV</sequence>
<dbReference type="PANTHER" id="PTHR48125">
    <property type="entry name" value="LP07818P1"/>
    <property type="match status" value="1"/>
</dbReference>
<evidence type="ECO:0000313" key="3">
    <source>
        <dbReference type="Proteomes" id="UP001341840"/>
    </source>
</evidence>
<dbReference type="Proteomes" id="UP001341840">
    <property type="component" value="Unassembled WGS sequence"/>
</dbReference>
<reference evidence="2 3" key="1">
    <citation type="journal article" date="2023" name="Plants (Basel)">
        <title>Bridging the Gap: Combining Genomics and Transcriptomics Approaches to Understand Stylosanthes scabra, an Orphan Legume from the Brazilian Caatinga.</title>
        <authorList>
            <person name="Ferreira-Neto J.R.C."/>
            <person name="da Silva M.D."/>
            <person name="Binneck E."/>
            <person name="de Melo N.F."/>
            <person name="da Silva R.H."/>
            <person name="de Melo A.L.T.M."/>
            <person name="Pandolfi V."/>
            <person name="Bustamante F.O."/>
            <person name="Brasileiro-Vidal A.C."/>
            <person name="Benko-Iseppon A.M."/>
        </authorList>
    </citation>
    <scope>NUCLEOTIDE SEQUENCE [LARGE SCALE GENOMIC DNA]</scope>
    <source>
        <tissue evidence="2">Leaves</tissue>
    </source>
</reference>
<accession>A0ABU6YCN5</accession>
<feature type="region of interest" description="Disordered" evidence="1">
    <location>
        <begin position="375"/>
        <end position="423"/>
    </location>
</feature>
<dbReference type="EMBL" id="JASCZI010241800">
    <property type="protein sequence ID" value="MED6207095.1"/>
    <property type="molecule type" value="Genomic_DNA"/>
</dbReference>
<proteinExistence type="predicted"/>
<feature type="compositionally biased region" description="Basic and acidic residues" evidence="1">
    <location>
        <begin position="1"/>
        <end position="15"/>
    </location>
</feature>
<gene>
    <name evidence="2" type="ORF">PIB30_032676</name>
</gene>
<organism evidence="2 3">
    <name type="scientific">Stylosanthes scabra</name>
    <dbReference type="NCBI Taxonomy" id="79078"/>
    <lineage>
        <taxon>Eukaryota</taxon>
        <taxon>Viridiplantae</taxon>
        <taxon>Streptophyta</taxon>
        <taxon>Embryophyta</taxon>
        <taxon>Tracheophyta</taxon>
        <taxon>Spermatophyta</taxon>
        <taxon>Magnoliopsida</taxon>
        <taxon>eudicotyledons</taxon>
        <taxon>Gunneridae</taxon>
        <taxon>Pentapetalae</taxon>
        <taxon>rosids</taxon>
        <taxon>fabids</taxon>
        <taxon>Fabales</taxon>
        <taxon>Fabaceae</taxon>
        <taxon>Papilionoideae</taxon>
        <taxon>50 kb inversion clade</taxon>
        <taxon>dalbergioids sensu lato</taxon>
        <taxon>Dalbergieae</taxon>
        <taxon>Pterocarpus clade</taxon>
        <taxon>Stylosanthes</taxon>
    </lineage>
</organism>
<feature type="region of interest" description="Disordered" evidence="1">
    <location>
        <begin position="1"/>
        <end position="120"/>
    </location>
</feature>
<feature type="compositionally biased region" description="Pro residues" evidence="1">
    <location>
        <begin position="100"/>
        <end position="115"/>
    </location>
</feature>
<dbReference type="PANTHER" id="PTHR48125:SF12">
    <property type="entry name" value="AT HOOK TRANSCRIPTION FACTOR FAMILY-RELATED"/>
    <property type="match status" value="1"/>
</dbReference>
<protein>
    <submittedName>
        <fullName evidence="2">Uncharacterized protein</fullName>
    </submittedName>
</protein>
<feature type="compositionally biased region" description="Polar residues" evidence="1">
    <location>
        <begin position="73"/>
        <end position="97"/>
    </location>
</feature>
<keyword evidence="3" id="KW-1185">Reference proteome</keyword>